<protein>
    <submittedName>
        <fullName evidence="1 2">Tat pathway signal sequence domain protein</fullName>
    </submittedName>
</protein>
<name>A0A084VQK7_ANOSI</name>
<organism evidence="1">
    <name type="scientific">Anopheles sinensis</name>
    <name type="common">Mosquito</name>
    <dbReference type="NCBI Taxonomy" id="74873"/>
    <lineage>
        <taxon>Eukaryota</taxon>
        <taxon>Metazoa</taxon>
        <taxon>Ecdysozoa</taxon>
        <taxon>Arthropoda</taxon>
        <taxon>Hexapoda</taxon>
        <taxon>Insecta</taxon>
        <taxon>Pterygota</taxon>
        <taxon>Neoptera</taxon>
        <taxon>Endopterygota</taxon>
        <taxon>Diptera</taxon>
        <taxon>Nematocera</taxon>
        <taxon>Culicoidea</taxon>
        <taxon>Culicidae</taxon>
        <taxon>Anophelinae</taxon>
        <taxon>Anopheles</taxon>
    </lineage>
</organism>
<reference evidence="2" key="2">
    <citation type="submission" date="2020-05" db="UniProtKB">
        <authorList>
            <consortium name="EnsemblMetazoa"/>
        </authorList>
    </citation>
    <scope>IDENTIFICATION</scope>
</reference>
<dbReference type="EnsemblMetazoa" id="ASIC007728-RA">
    <property type="protein sequence ID" value="ASIC007728-PA"/>
    <property type="gene ID" value="ASIC007728"/>
</dbReference>
<gene>
    <name evidence="1" type="ORF">ZHAS_00007728</name>
</gene>
<dbReference type="Proteomes" id="UP000030765">
    <property type="component" value="Unassembled WGS sequence"/>
</dbReference>
<reference evidence="1 3" key="1">
    <citation type="journal article" date="2014" name="BMC Genomics">
        <title>Genome sequence of Anopheles sinensis provides insight into genetics basis of mosquito competence for malaria parasites.</title>
        <authorList>
            <person name="Zhou D."/>
            <person name="Zhang D."/>
            <person name="Ding G."/>
            <person name="Shi L."/>
            <person name="Hou Q."/>
            <person name="Ye Y."/>
            <person name="Xu Y."/>
            <person name="Zhou H."/>
            <person name="Xiong C."/>
            <person name="Li S."/>
            <person name="Yu J."/>
            <person name="Hong S."/>
            <person name="Yu X."/>
            <person name="Zou P."/>
            <person name="Chen C."/>
            <person name="Chang X."/>
            <person name="Wang W."/>
            <person name="Lv Y."/>
            <person name="Sun Y."/>
            <person name="Ma L."/>
            <person name="Shen B."/>
            <person name="Zhu C."/>
        </authorList>
    </citation>
    <scope>NUCLEOTIDE SEQUENCE [LARGE SCALE GENOMIC DNA]</scope>
</reference>
<evidence type="ECO:0000313" key="2">
    <source>
        <dbReference type="EnsemblMetazoa" id="ASIC007728-PA"/>
    </source>
</evidence>
<dbReference type="EMBL" id="ATLV01015248">
    <property type="status" value="NOT_ANNOTATED_CDS"/>
    <property type="molecule type" value="Genomic_DNA"/>
</dbReference>
<dbReference type="VEuPathDB" id="VectorBase:ASIC007728"/>
<evidence type="ECO:0000313" key="3">
    <source>
        <dbReference type="Proteomes" id="UP000030765"/>
    </source>
</evidence>
<dbReference type="AlphaFoldDB" id="A0A084VQK7"/>
<dbReference type="VEuPathDB" id="VectorBase:ASIS003740"/>
<sequence length="129" mass="13374">MFTQTNRDIRFSSVANGDDNDDTAAATAVSAATAEPVVWVVRVAPGVIASRGRKPGVCELDASDARRVTNASGWVQSAAEPCDGMCGRLVGAPSLADLYRKKKKPVGCCSCDNCVQLVCAVGLRSGGAR</sequence>
<evidence type="ECO:0000313" key="1">
    <source>
        <dbReference type="EMBL" id="KFB40251.1"/>
    </source>
</evidence>
<dbReference type="EMBL" id="KE525004">
    <property type="protein sequence ID" value="KFB40251.1"/>
    <property type="molecule type" value="Genomic_DNA"/>
</dbReference>
<keyword evidence="3" id="KW-1185">Reference proteome</keyword>
<proteinExistence type="predicted"/>
<accession>A0A084VQK7</accession>